<keyword evidence="3" id="KW-1185">Reference proteome</keyword>
<reference evidence="2" key="1">
    <citation type="thesis" date="2020" institute="ProQuest LLC" country="789 East Eisenhower Parkway, Ann Arbor, MI, USA">
        <title>Comparative Genomics and Chromosome Evolution.</title>
        <authorList>
            <person name="Mudd A.B."/>
        </authorList>
    </citation>
    <scope>NUCLEOTIDE SEQUENCE</scope>
    <source>
        <strain evidence="2">HN-11 Male</strain>
        <tissue evidence="2">Kidney and liver</tissue>
    </source>
</reference>
<dbReference type="AlphaFoldDB" id="A0A8J6EVL7"/>
<protein>
    <recommendedName>
        <fullName evidence="1">Telomerase reverse transcriptase C-terminal extension domain-containing protein</fullName>
    </recommendedName>
</protein>
<dbReference type="InterPro" id="IPR049139">
    <property type="entry name" value="TERT_C"/>
</dbReference>
<gene>
    <name evidence="2" type="ORF">GDO78_002831</name>
</gene>
<dbReference type="Pfam" id="PF21399">
    <property type="entry name" value="TERT_C"/>
    <property type="match status" value="1"/>
</dbReference>
<accession>A0A8J6EVL7</accession>
<dbReference type="Proteomes" id="UP000770717">
    <property type="component" value="Unassembled WGS sequence"/>
</dbReference>
<dbReference type="OrthoDB" id="289721at2759"/>
<evidence type="ECO:0000313" key="2">
    <source>
        <dbReference type="EMBL" id="KAG9475963.1"/>
    </source>
</evidence>
<proteinExistence type="predicted"/>
<sequence>MNLLTAGLTLGTKDAGGPFPFESAQWLNCHAFITKLSNHRLLYKRLLVPLHHCKAQLSRRIPNKTQGILQEVTDVTLHKDFSTIMD</sequence>
<name>A0A8J6EVL7_ELECQ</name>
<organism evidence="2 3">
    <name type="scientific">Eleutherodactylus coqui</name>
    <name type="common">Puerto Rican coqui</name>
    <dbReference type="NCBI Taxonomy" id="57060"/>
    <lineage>
        <taxon>Eukaryota</taxon>
        <taxon>Metazoa</taxon>
        <taxon>Chordata</taxon>
        <taxon>Craniata</taxon>
        <taxon>Vertebrata</taxon>
        <taxon>Euteleostomi</taxon>
        <taxon>Amphibia</taxon>
        <taxon>Batrachia</taxon>
        <taxon>Anura</taxon>
        <taxon>Neobatrachia</taxon>
        <taxon>Hyloidea</taxon>
        <taxon>Eleutherodactylidae</taxon>
        <taxon>Eleutherodactylinae</taxon>
        <taxon>Eleutherodactylus</taxon>
        <taxon>Eleutherodactylus</taxon>
    </lineage>
</organism>
<comment type="caution">
    <text evidence="2">The sequence shown here is derived from an EMBL/GenBank/DDBJ whole genome shotgun (WGS) entry which is preliminary data.</text>
</comment>
<dbReference type="EMBL" id="WNTK01000011">
    <property type="protein sequence ID" value="KAG9475963.1"/>
    <property type="molecule type" value="Genomic_DNA"/>
</dbReference>
<dbReference type="Gene3D" id="1.10.357.90">
    <property type="match status" value="1"/>
</dbReference>
<evidence type="ECO:0000313" key="3">
    <source>
        <dbReference type="Proteomes" id="UP000770717"/>
    </source>
</evidence>
<feature type="domain" description="Telomerase reverse transcriptase C-terminal extension" evidence="1">
    <location>
        <begin position="5"/>
        <end position="50"/>
    </location>
</feature>
<evidence type="ECO:0000259" key="1">
    <source>
        <dbReference type="Pfam" id="PF21399"/>
    </source>
</evidence>